<dbReference type="KEGG" id="vg:1449742"/>
<name>Q9YVM4_MSEPV</name>
<proteinExistence type="predicted"/>
<organismHost>
    <name type="scientific">Melanoplus sanguinipes</name>
    <name type="common">Migratory grasshopper</name>
    <dbReference type="NCBI Taxonomy" id="65742"/>
</organismHost>
<organism evidence="1 2">
    <name type="scientific">Melanoplus sanguinipes entomopoxvirus</name>
    <name type="common">MsEPV</name>
    <dbReference type="NCBI Taxonomy" id="83191"/>
    <lineage>
        <taxon>Viruses</taxon>
        <taxon>Varidnaviria</taxon>
        <taxon>Bamfordvirae</taxon>
        <taxon>Nucleocytoviricota</taxon>
        <taxon>Pokkesviricetes</taxon>
        <taxon>Chitovirales</taxon>
        <taxon>Poxviridae</taxon>
        <taxon>Entomopoxvirinae</taxon>
        <taxon>Deltaentomopoxvirus</taxon>
        <taxon>Deltaentomopoxvirus msanguinipes</taxon>
    </lineage>
</organism>
<keyword evidence="2" id="KW-1185">Reference proteome</keyword>
<reference evidence="1 2" key="1">
    <citation type="journal article" date="1999" name="J. Virol.">
        <title>The genome of Melanoplus sanguinipes entomopoxvirus.</title>
        <authorList>
            <person name="Afonso C.L."/>
            <person name="Tulman E.R."/>
            <person name="Lu Z."/>
            <person name="Oma E."/>
            <person name="Kutish G.F."/>
            <person name="Rock D.L."/>
        </authorList>
    </citation>
    <scope>NUCLEOTIDE SEQUENCE [LARGE SCALE GENOMIC DNA]</scope>
    <source>
        <strain evidence="1">Tucson</strain>
    </source>
</reference>
<sequence length="320" mass="38982">MYLWKSNICTCSQVINNPLYNIKDSKKVCIIHKNYYKKILCENYHLFNKSRNIKKYFDYILKNIFPKLSLESIIYIYNNELSKYINHIEVLYREYYTKLFLNSNELDENHNLWINYLKSTYSEYNFNTDFNNIKLQLFNPLKILDLNIPKNDHNKSGILFIKNITYNKKPNNIYLLYSCGIIFYNPEKNNCCSNLNNIIKFKEISIELASILYGKKINYKNICNALYIMYKSKKILKYNKYKLLKILFPNTYDEYYFKNDIIYNSNEYYDFHNFDIYNAIKTLNKYNLLIYLKLNYKSFDILNYLNIEVNHKNKIYTRIM</sequence>
<dbReference type="EMBL" id="AF063866">
    <property type="protein sequence ID" value="AAC97747.1"/>
    <property type="molecule type" value="Genomic_DNA"/>
</dbReference>
<protein>
    <submittedName>
        <fullName evidence="1">Uncharacterized protein</fullName>
    </submittedName>
</protein>
<evidence type="ECO:0000313" key="2">
    <source>
        <dbReference type="Proteomes" id="UP000172353"/>
    </source>
</evidence>
<gene>
    <name evidence="1" type="primary">MSV218</name>
</gene>
<dbReference type="Proteomes" id="UP000172353">
    <property type="component" value="Segment"/>
</dbReference>
<accession>Q9YVM4</accession>
<dbReference type="GeneID" id="1449742"/>
<evidence type="ECO:0000313" key="1">
    <source>
        <dbReference type="EMBL" id="AAC97747.1"/>
    </source>
</evidence>
<dbReference type="RefSeq" id="NP_048289.1">
    <property type="nucleotide sequence ID" value="NC_001993.1"/>
</dbReference>
<dbReference type="PIR" id="T28379">
    <property type="entry name" value="T28379"/>
</dbReference>